<gene>
    <name evidence="1" type="ORF">SI8410_12016777</name>
</gene>
<dbReference type="InterPro" id="IPR025322">
    <property type="entry name" value="PADRE_dom"/>
</dbReference>
<dbReference type="AlphaFoldDB" id="A0A7I8L7T6"/>
<dbReference type="PANTHER" id="PTHR33052">
    <property type="entry name" value="DUF4228 DOMAIN PROTEIN-RELATED"/>
    <property type="match status" value="1"/>
</dbReference>
<sequence length="195" mass="20653">MGNYSSRRRSAAAAAAAGGKIILADGKVERAAPSTTVGELMLEHAQQFVVDFQSLLTGGKATALPADRQLSPHGVYVMAPMKAGKSPALSSAEAREELSRVRSILKSSSSSSSFSSSSLLCWYVLSSGKSAIRPAAGGELASKVPSGTLKSPEIPPVFAGESPEFLARQVSCKGWKPSLYTIEERKLKKDPHWLF</sequence>
<accession>A0A7I8L7T6</accession>
<organism evidence="1 2">
    <name type="scientific">Spirodela intermedia</name>
    <name type="common">Intermediate duckweed</name>
    <dbReference type="NCBI Taxonomy" id="51605"/>
    <lineage>
        <taxon>Eukaryota</taxon>
        <taxon>Viridiplantae</taxon>
        <taxon>Streptophyta</taxon>
        <taxon>Embryophyta</taxon>
        <taxon>Tracheophyta</taxon>
        <taxon>Spermatophyta</taxon>
        <taxon>Magnoliopsida</taxon>
        <taxon>Liliopsida</taxon>
        <taxon>Araceae</taxon>
        <taxon>Lemnoideae</taxon>
        <taxon>Spirodela</taxon>
    </lineage>
</organism>
<dbReference type="EMBL" id="LR746275">
    <property type="protein sequence ID" value="CAA7406099.1"/>
    <property type="molecule type" value="Genomic_DNA"/>
</dbReference>
<dbReference type="Pfam" id="PF14009">
    <property type="entry name" value="PADRE"/>
    <property type="match status" value="1"/>
</dbReference>
<dbReference type="Proteomes" id="UP000663760">
    <property type="component" value="Chromosome 12"/>
</dbReference>
<evidence type="ECO:0000313" key="2">
    <source>
        <dbReference type="Proteomes" id="UP000663760"/>
    </source>
</evidence>
<proteinExistence type="predicted"/>
<dbReference type="OrthoDB" id="1921976at2759"/>
<protein>
    <submittedName>
        <fullName evidence="1">Uncharacterized protein</fullName>
    </submittedName>
</protein>
<name>A0A7I8L7T6_SPIIN</name>
<reference evidence="1" key="1">
    <citation type="submission" date="2020-02" db="EMBL/GenBank/DDBJ databases">
        <authorList>
            <person name="Scholz U."/>
            <person name="Mascher M."/>
            <person name="Fiebig A."/>
        </authorList>
    </citation>
    <scope>NUCLEOTIDE SEQUENCE</scope>
</reference>
<keyword evidence="2" id="KW-1185">Reference proteome</keyword>
<evidence type="ECO:0000313" key="1">
    <source>
        <dbReference type="EMBL" id="CAA7406099.1"/>
    </source>
</evidence>